<organism evidence="1 2">
    <name type="scientific">Mycoplasmopsis synoviae</name>
    <name type="common">Mycoplasma synoviae</name>
    <dbReference type="NCBI Taxonomy" id="2109"/>
    <lineage>
        <taxon>Bacteria</taxon>
        <taxon>Bacillati</taxon>
        <taxon>Mycoplasmatota</taxon>
        <taxon>Mycoplasmoidales</taxon>
        <taxon>Metamycoplasmataceae</taxon>
        <taxon>Mycoplasmopsis</taxon>
    </lineage>
</organism>
<name>A0AAX3F0N7_MYCSY</name>
<dbReference type="Proteomes" id="UP001164481">
    <property type="component" value="Chromosome"/>
</dbReference>
<dbReference type="RefSeq" id="WP_154221579.1">
    <property type="nucleotide sequence ID" value="NZ_CP034544.1"/>
</dbReference>
<evidence type="ECO:0000313" key="1">
    <source>
        <dbReference type="EMBL" id="UZW64526.1"/>
    </source>
</evidence>
<reference evidence="1" key="1">
    <citation type="submission" date="2022-10" db="EMBL/GenBank/DDBJ databases">
        <authorList>
            <person name="Wei X."/>
        </authorList>
    </citation>
    <scope>NUCLEOTIDE SEQUENCE</scope>
    <source>
        <strain evidence="1">SD2</strain>
    </source>
</reference>
<dbReference type="AlphaFoldDB" id="A0AAX3F0N7"/>
<accession>A0AAX3F0N7</accession>
<evidence type="ECO:0008006" key="3">
    <source>
        <dbReference type="Google" id="ProtNLM"/>
    </source>
</evidence>
<dbReference type="SUPFAM" id="SSF56112">
    <property type="entry name" value="Protein kinase-like (PK-like)"/>
    <property type="match status" value="1"/>
</dbReference>
<gene>
    <name evidence="1" type="ORF">OIE46_00290</name>
</gene>
<proteinExistence type="predicted"/>
<dbReference type="InterPro" id="IPR011009">
    <property type="entry name" value="Kinase-like_dom_sf"/>
</dbReference>
<evidence type="ECO:0000313" key="2">
    <source>
        <dbReference type="Proteomes" id="UP001164481"/>
    </source>
</evidence>
<reference evidence="1" key="2">
    <citation type="submission" date="2022-11" db="EMBL/GenBank/DDBJ databases">
        <title>complete genomes of mycoplasma synoviae ZX313 strain and SD2 strain.</title>
        <authorList>
            <person name="Zhong Q."/>
        </authorList>
    </citation>
    <scope>NUCLEOTIDE SEQUENCE</scope>
    <source>
        <strain evidence="1">SD2</strain>
    </source>
</reference>
<protein>
    <recommendedName>
        <fullName evidence="3">Aminoglycoside phosphotransferase domain-containing protein</fullName>
    </recommendedName>
</protein>
<dbReference type="EMBL" id="CP107525">
    <property type="protein sequence ID" value="UZW64526.1"/>
    <property type="molecule type" value="Genomic_DNA"/>
</dbReference>
<sequence length="116" mass="14052">MQEKILNGFNHNVNYDLLNKLNFVPKFLGSDEKFIRWEFIANNKFKFNDSIIKEVANNLKQLHSSDLKFQENFMHKRLEAFLENIKKLDRLNDIVQKSWILLSNRLKKFRFKHTHS</sequence>